<sequence length="385" mass="44951">MDSSNQVKMLLSSDQASSSYSSDCSNSRDGLKYDIPFMKRQESLINNKFQSDVTFLVGEKRQPIYAHKLLLIIASEYFNAMFNGNFKESTSGEIEVSDVEPDIFLEILRFIYCGKVRLTIENVLEIYVHAQKYMLNELRRRTIRVLEKHIDSDNVLKIFAQNRLYEFSFINEKCLTLIRKNPLTYFHHEDFSALDRKSLEIIFSSKKINCSDAQLFQALRDWKKANESEYVNDLQTVISTKRSYNCSKLRFFGNLSMALHTDLTFSIDYSHSLAFFGIGVFVKSPDSVVTIEVEISENLEILGRHRFEYENKDCASVNVANLFFEELTLRPDEWYTIAITFIPSGECFTITNPQICHDKFKLYFDNKCSIMRSVISHFYYDEIRK</sequence>
<name>A0A1S4FNQ1_AEDAE</name>
<dbReference type="Pfam" id="PF07707">
    <property type="entry name" value="BACK"/>
    <property type="match status" value="1"/>
</dbReference>
<evidence type="ECO:0000313" key="3">
    <source>
        <dbReference type="Proteomes" id="UP000682892"/>
    </source>
</evidence>
<dbReference type="PROSITE" id="PS50097">
    <property type="entry name" value="BTB"/>
    <property type="match status" value="1"/>
</dbReference>
<dbReference type="InterPro" id="IPR000210">
    <property type="entry name" value="BTB/POZ_dom"/>
</dbReference>
<evidence type="ECO:0000313" key="2">
    <source>
        <dbReference type="EMBL" id="EAT38331.1"/>
    </source>
</evidence>
<dbReference type="GO" id="GO:0022008">
    <property type="term" value="P:neurogenesis"/>
    <property type="evidence" value="ECO:0007669"/>
    <property type="project" value="TreeGrafter"/>
</dbReference>
<dbReference type="Pfam" id="PF00651">
    <property type="entry name" value="BTB"/>
    <property type="match status" value="1"/>
</dbReference>
<organism evidence="2 3">
    <name type="scientific">Aedes aegypti</name>
    <name type="common">Yellowfever mosquito</name>
    <name type="synonym">Culex aegypti</name>
    <dbReference type="NCBI Taxonomy" id="7159"/>
    <lineage>
        <taxon>Eukaryota</taxon>
        <taxon>Metazoa</taxon>
        <taxon>Ecdysozoa</taxon>
        <taxon>Arthropoda</taxon>
        <taxon>Hexapoda</taxon>
        <taxon>Insecta</taxon>
        <taxon>Pterygota</taxon>
        <taxon>Neoptera</taxon>
        <taxon>Endopterygota</taxon>
        <taxon>Diptera</taxon>
        <taxon>Nematocera</taxon>
        <taxon>Culicoidea</taxon>
        <taxon>Culicidae</taxon>
        <taxon>Culicinae</taxon>
        <taxon>Aedini</taxon>
        <taxon>Aedes</taxon>
        <taxon>Stegomyia</taxon>
    </lineage>
</organism>
<proteinExistence type="predicted"/>
<dbReference type="AlphaFoldDB" id="A0A1S4FNQ1"/>
<dbReference type="Proteomes" id="UP000682892">
    <property type="component" value="Chromosome 1"/>
</dbReference>
<dbReference type="Gene3D" id="3.30.710.10">
    <property type="entry name" value="Potassium Channel Kv1.1, Chain A"/>
    <property type="match status" value="1"/>
</dbReference>
<dbReference type="GO" id="GO:0005829">
    <property type="term" value="C:cytosol"/>
    <property type="evidence" value="ECO:0007669"/>
    <property type="project" value="TreeGrafter"/>
</dbReference>
<accession>A0A1S4FNQ1</accession>
<dbReference type="InterPro" id="IPR011705">
    <property type="entry name" value="BACK"/>
</dbReference>
<gene>
    <name evidence="2" type="ORF">AaeL_AAEL009769</name>
</gene>
<dbReference type="KEGG" id="aag:5572376"/>
<dbReference type="PANTHER" id="PTHR45774:SF9">
    <property type="entry name" value="LUTE, ISOFORM D"/>
    <property type="match status" value="1"/>
</dbReference>
<feature type="domain" description="BTB" evidence="1">
    <location>
        <begin position="51"/>
        <end position="120"/>
    </location>
</feature>
<reference evidence="2" key="2">
    <citation type="journal article" date="2007" name="Science">
        <title>Genome sequence of Aedes aegypti, a major arbovirus vector.</title>
        <authorList>
            <person name="Nene V."/>
            <person name="Wortman J.R."/>
            <person name="Lawson D."/>
            <person name="Haas B."/>
            <person name="Kodira C."/>
            <person name="Tu Z.J."/>
            <person name="Loftus B."/>
            <person name="Xi Z."/>
            <person name="Megy K."/>
            <person name="Grabherr M."/>
            <person name="Ren Q."/>
            <person name="Zdobnov E.M."/>
            <person name="Lobo N.F."/>
            <person name="Campbell K.S."/>
            <person name="Brown S.E."/>
            <person name="Bonaldo M.F."/>
            <person name="Zhu J."/>
            <person name="Sinkins S.P."/>
            <person name="Hogenkamp D.G."/>
            <person name="Amedeo P."/>
            <person name="Arensburger P."/>
            <person name="Atkinson P.W."/>
            <person name="Bidwell S."/>
            <person name="Biedler J."/>
            <person name="Birney E."/>
            <person name="Bruggner R.V."/>
            <person name="Costas J."/>
            <person name="Coy M.R."/>
            <person name="Crabtree J."/>
            <person name="Crawford M."/>
            <person name="Debruyn B."/>
            <person name="Decaprio D."/>
            <person name="Eiglmeier K."/>
            <person name="Eisenstadt E."/>
            <person name="El-Dorry H."/>
            <person name="Gelbart W.M."/>
            <person name="Gomes S.L."/>
            <person name="Hammond M."/>
            <person name="Hannick L.I."/>
            <person name="Hogan J.R."/>
            <person name="Holmes M.H."/>
            <person name="Jaffe D."/>
            <person name="Johnston J.S."/>
            <person name="Kennedy R.C."/>
            <person name="Koo H."/>
            <person name="Kravitz S."/>
            <person name="Kriventseva E.V."/>
            <person name="Kulp D."/>
            <person name="Labutti K."/>
            <person name="Lee E."/>
            <person name="Li S."/>
            <person name="Lovin D.D."/>
            <person name="Mao C."/>
            <person name="Mauceli E."/>
            <person name="Menck C.F."/>
            <person name="Miller J.R."/>
            <person name="Montgomery P."/>
            <person name="Mori A."/>
            <person name="Nascimento A.L."/>
            <person name="Naveira H.F."/>
            <person name="Nusbaum C."/>
            <person name="O'leary S."/>
            <person name="Orvis J."/>
            <person name="Pertea M."/>
            <person name="Quesneville H."/>
            <person name="Reidenbach K.R."/>
            <person name="Rogers Y.H."/>
            <person name="Roth C.W."/>
            <person name="Schneider J.R."/>
            <person name="Schatz M."/>
            <person name="Shumway M."/>
            <person name="Stanke M."/>
            <person name="Stinson E.O."/>
            <person name="Tubio J.M."/>
            <person name="Vanzee J.P."/>
            <person name="Verjovski-Almeida S."/>
            <person name="Werner D."/>
            <person name="White O."/>
            <person name="Wyder S."/>
            <person name="Zeng Q."/>
            <person name="Zhao Q."/>
            <person name="Zhao Y."/>
            <person name="Hill C.A."/>
            <person name="Raikhel A.S."/>
            <person name="Soares M.B."/>
            <person name="Knudson D.L."/>
            <person name="Lee N.H."/>
            <person name="Galagan J."/>
            <person name="Salzberg S.L."/>
            <person name="Paulsen I.T."/>
            <person name="Dimopoulos G."/>
            <person name="Collins F.H."/>
            <person name="Birren B."/>
            <person name="Fraser-Liggett C.M."/>
            <person name="Severson D.W."/>
        </authorList>
    </citation>
    <scope>NUCLEOTIDE SEQUENCE [LARGE SCALE GENOMIC DNA]</scope>
    <source>
        <strain evidence="2">Liverpool</strain>
    </source>
</reference>
<dbReference type="OMA" id="YTITIGF"/>
<dbReference type="SMART" id="SM00225">
    <property type="entry name" value="BTB"/>
    <property type="match status" value="1"/>
</dbReference>
<evidence type="ECO:0000259" key="1">
    <source>
        <dbReference type="PROSITE" id="PS50097"/>
    </source>
</evidence>
<dbReference type="PANTHER" id="PTHR45774">
    <property type="entry name" value="BTB/POZ DOMAIN-CONTAINING"/>
    <property type="match status" value="1"/>
</dbReference>
<dbReference type="InterPro" id="IPR011333">
    <property type="entry name" value="SKP1/BTB/POZ_sf"/>
</dbReference>
<dbReference type="Gene3D" id="1.25.40.420">
    <property type="match status" value="1"/>
</dbReference>
<protein>
    <submittedName>
        <fullName evidence="2">AAEL009769-PA</fullName>
    </submittedName>
</protein>
<dbReference type="SUPFAM" id="SSF54695">
    <property type="entry name" value="POZ domain"/>
    <property type="match status" value="1"/>
</dbReference>
<reference evidence="2" key="1">
    <citation type="submission" date="2005-10" db="EMBL/GenBank/DDBJ databases">
        <authorList>
            <person name="Loftus B.J."/>
            <person name="Nene V.M."/>
            <person name="Hannick L.I."/>
            <person name="Bidwell S."/>
            <person name="Haas B."/>
            <person name="Amedeo P."/>
            <person name="Orvis J."/>
            <person name="Wortman J.R."/>
            <person name="White O.R."/>
            <person name="Salzberg S."/>
            <person name="Shumway M."/>
            <person name="Koo H."/>
            <person name="Zhao Y."/>
            <person name="Holmes M."/>
            <person name="Miller J."/>
            <person name="Schatz M."/>
            <person name="Pop M."/>
            <person name="Pai G."/>
            <person name="Utterback T."/>
            <person name="Rogers Y.-H."/>
            <person name="Kravitz S."/>
            <person name="Fraser C.M."/>
        </authorList>
    </citation>
    <scope>NUCLEOTIDE SEQUENCE</scope>
    <source>
        <strain evidence="2">Liverpool</strain>
    </source>
</reference>
<dbReference type="OrthoDB" id="7492888at2759"/>
<reference evidence="2" key="3">
    <citation type="submission" date="2012-09" db="EMBL/GenBank/DDBJ databases">
        <authorList>
            <consortium name="VectorBase"/>
        </authorList>
    </citation>
    <scope>NUCLEOTIDE SEQUENCE</scope>
    <source>
        <strain evidence="2">Liverpool</strain>
    </source>
</reference>
<dbReference type="EMBL" id="CH477612">
    <property type="protein sequence ID" value="EAT38331.1"/>
    <property type="molecule type" value="Genomic_DNA"/>
</dbReference>